<reference evidence="2" key="1">
    <citation type="submission" date="2021-04" db="EMBL/GenBank/DDBJ databases">
        <title>Genomes of microviruses identified in yellow-bellied marmot fecal samples.</title>
        <authorList>
            <person name="Varsani A."/>
            <person name="Kraberger S."/>
            <person name="Chatterjee A."/>
            <person name="Richet C."/>
            <person name="Fontenele R.S."/>
            <person name="Schmidlin K."/>
            <person name="Blumstein D.T."/>
        </authorList>
    </citation>
    <scope>NUCLEOTIDE SEQUENCE</scope>
    <source>
        <strain evidence="2">Mar23</strain>
    </source>
</reference>
<evidence type="ECO:0000313" key="2">
    <source>
        <dbReference type="EMBL" id="QXN75096.1"/>
    </source>
</evidence>
<organism evidence="2">
    <name type="scientific">Microvirus mar23</name>
    <dbReference type="NCBI Taxonomy" id="2851156"/>
    <lineage>
        <taxon>Viruses</taxon>
        <taxon>Monodnaviria</taxon>
        <taxon>Sangervirae</taxon>
        <taxon>Phixviricota</taxon>
        <taxon>Malgrandaviricetes</taxon>
        <taxon>Petitvirales</taxon>
        <taxon>Microviridae</taxon>
    </lineage>
</organism>
<proteinExistence type="predicted"/>
<dbReference type="EMBL" id="MZ089769">
    <property type="protein sequence ID" value="QXN75096.1"/>
    <property type="molecule type" value="Genomic_DNA"/>
</dbReference>
<keyword evidence="1" id="KW-0472">Membrane</keyword>
<name>A0A8F5MLM2_9VIRU</name>
<feature type="transmembrane region" description="Helical" evidence="1">
    <location>
        <begin position="28"/>
        <end position="49"/>
    </location>
</feature>
<sequence>MRKKTSLPSISSPTLCEKLRKHSVTTRLNFNAYLAKCLFLCILMSSVSMTTSCGSLKLHEEGTHTLDYEKSEYIVNNGVSKSYKYTKSKSREVSYKAPQY</sequence>
<keyword evidence="1" id="KW-1133">Transmembrane helix</keyword>
<protein>
    <submittedName>
        <fullName evidence="2">Uncharacterized protein</fullName>
    </submittedName>
</protein>
<accession>A0A8F5MLM2</accession>
<evidence type="ECO:0000256" key="1">
    <source>
        <dbReference type="SAM" id="Phobius"/>
    </source>
</evidence>
<keyword evidence="1" id="KW-0812">Transmembrane</keyword>